<feature type="transmembrane region" description="Helical" evidence="8">
    <location>
        <begin position="217"/>
        <end position="236"/>
    </location>
</feature>
<evidence type="ECO:0000256" key="5">
    <source>
        <dbReference type="ARBA" id="ARBA00022989"/>
    </source>
</evidence>
<feature type="transmembrane region" description="Helical" evidence="8">
    <location>
        <begin position="279"/>
        <end position="300"/>
    </location>
</feature>
<keyword evidence="6 8" id="KW-0472">Membrane</keyword>
<feature type="transmembrane region" description="Helical" evidence="8">
    <location>
        <begin position="655"/>
        <end position="674"/>
    </location>
</feature>
<evidence type="ECO:0000256" key="8">
    <source>
        <dbReference type="SAM" id="Phobius"/>
    </source>
</evidence>
<dbReference type="EC" id="2.4.1.16" evidence="2"/>
<reference evidence="9" key="3">
    <citation type="submission" date="2025-09" db="UniProtKB">
        <authorList>
            <consortium name="Ensembl"/>
        </authorList>
    </citation>
    <scope>IDENTIFICATION</scope>
</reference>
<evidence type="ECO:0000256" key="1">
    <source>
        <dbReference type="ARBA" id="ARBA00004141"/>
    </source>
</evidence>
<dbReference type="Ensembl" id="ENSATET00000062324.1">
    <property type="protein sequence ID" value="ENSATEP00000061558.1"/>
    <property type="gene ID" value="ENSATEG00000033611.1"/>
</dbReference>
<feature type="region of interest" description="Disordered" evidence="7">
    <location>
        <begin position="785"/>
        <end position="821"/>
    </location>
</feature>
<dbReference type="GeneTree" id="ENSGT00530000064569"/>
<feature type="compositionally biased region" description="Low complexity" evidence="7">
    <location>
        <begin position="786"/>
        <end position="809"/>
    </location>
</feature>
<dbReference type="AlphaFoldDB" id="A0A7N6BIB8"/>
<dbReference type="Proteomes" id="UP000265040">
    <property type="component" value="Chromosome 11"/>
</dbReference>
<dbReference type="InterPro" id="IPR004835">
    <property type="entry name" value="Chitin_synth"/>
</dbReference>
<keyword evidence="10" id="KW-1185">Reference proteome</keyword>
<feature type="transmembrane region" description="Helical" evidence="8">
    <location>
        <begin position="957"/>
        <end position="984"/>
    </location>
</feature>
<dbReference type="OrthoDB" id="370884at2759"/>
<keyword evidence="3" id="KW-0808">Transferase</keyword>
<reference evidence="9" key="1">
    <citation type="submission" date="2021-04" db="EMBL/GenBank/DDBJ databases">
        <authorList>
            <consortium name="Wellcome Sanger Institute Data Sharing"/>
        </authorList>
    </citation>
    <scope>NUCLEOTIDE SEQUENCE [LARGE SCALE GENOMIC DNA]</scope>
</reference>
<evidence type="ECO:0000256" key="6">
    <source>
        <dbReference type="ARBA" id="ARBA00023136"/>
    </source>
</evidence>
<feature type="transmembrane region" description="Helical" evidence="8">
    <location>
        <begin position="686"/>
        <end position="715"/>
    </location>
</feature>
<keyword evidence="5 8" id="KW-1133">Transmembrane helix</keyword>
<evidence type="ECO:0000313" key="9">
    <source>
        <dbReference type="Ensembl" id="ENSATEP00000061558.1"/>
    </source>
</evidence>
<dbReference type="GO" id="GO:0004100">
    <property type="term" value="F:chitin synthase activity"/>
    <property type="evidence" value="ECO:0007669"/>
    <property type="project" value="UniProtKB-EC"/>
</dbReference>
<organism evidence="9 10">
    <name type="scientific">Anabas testudineus</name>
    <name type="common">Climbing perch</name>
    <name type="synonym">Anthias testudineus</name>
    <dbReference type="NCBI Taxonomy" id="64144"/>
    <lineage>
        <taxon>Eukaryota</taxon>
        <taxon>Metazoa</taxon>
        <taxon>Chordata</taxon>
        <taxon>Craniata</taxon>
        <taxon>Vertebrata</taxon>
        <taxon>Euteleostomi</taxon>
        <taxon>Actinopterygii</taxon>
        <taxon>Neopterygii</taxon>
        <taxon>Teleostei</taxon>
        <taxon>Neoteleostei</taxon>
        <taxon>Acanthomorphata</taxon>
        <taxon>Anabantaria</taxon>
        <taxon>Anabantiformes</taxon>
        <taxon>Anabantoidei</taxon>
        <taxon>Anabantidae</taxon>
        <taxon>Anabas</taxon>
    </lineage>
</organism>
<keyword evidence="4 8" id="KW-0812">Transmembrane</keyword>
<evidence type="ECO:0000256" key="7">
    <source>
        <dbReference type="SAM" id="MobiDB-lite"/>
    </source>
</evidence>
<dbReference type="Pfam" id="PF03142">
    <property type="entry name" value="Chitin_synth_2"/>
    <property type="match status" value="1"/>
</dbReference>
<evidence type="ECO:0000256" key="2">
    <source>
        <dbReference type="ARBA" id="ARBA00012543"/>
    </source>
</evidence>
<sequence>VRMGSKRDVLFLDFLVSLGAAILTIVAMPHLDIVTNVTILNGVALLSALLQVIAQCTAKERNRFIGPSIAAFVLIVLGYVLFLTLYIKKNPTDMKMAMWVGLAVGGSFLVSFNWWENYFRHISENSSSAFLKELCIDMRRSQNILHILSSLLRIMVTACVLGAYVPLSKMHWDIVTTIPSFETRVIVITVGVQLISSALCHWFALAACKMHALRQCFILPLYLASLAVMALLNGAANFTHYCNVAVDGRNQSLTGSVFPQLSDILLLAFDYFFPVGSSVSWWLGLVLATIHLWYLSLYRIQRTQDLLTRRLYEGGFIEQSLLLNTRFDCGCWKTLKSLDPVKLFLCATMWHETYDEMMNLIISIFRLDKFSPRKEGETSDITFESHIYFDDAFRNVPGSRGRYVNEFAETLVEIIREVYRKQQQIPDQKLVRTPYGGRVVVTMPHGNILVVHFKDKELIRNKKRWSQVMYMYYLLGWKVAAKYCKKLGKRENDAKLKREFENNTYLLALDGDTDFQPAAVMLLVDRLKVYPRVGAACGRIHPTGSGPMVWYQKFEYAVSHWLQKTAEHVFGCVLCSPGSFSLYRAAALMDDNVMKTFTIKSTKAHHYIQYDQGEDRWLCTLMLKQGWRVEFNAASDAYTKAPQEFKEFYNQRRRWGPSSMVSIADLLGSVTEITSRNPSMSKLFMLYQLICLASSILAPSAVVLMIAGQACFCMFNTKDQTIMTPSSLLVIILAMMYLITAILHPQEFGLVVHGLLYVLCIPSAQLLLSIYSMVNMNNVSWGTRETAPASPGPGAAKPAAAAPQSTAKQTNYIKEESKKKKEKPEKVNVNYTFTSHVVSNCFVFSFQQKEPSFTYTHQCKSQYTKNLFYHHMIFTLQHRVKMFCFTGSSRLGHTAAEFRSWCNCLVHYGGNCCMSVQDEEQFFRDLIVKYLEPLLENKEKQKIMSGKLRSLRNKVTFFYSLCNAFWLVATFTLQTMATSIYIQLPKVDMNLNFTGEYLQINPMSFMFTLTFASLFLVQFIAMLYHRIYTLIHFAAFLNTESMSEKQNHHEVTLILLLVLLKLLLSLNRSWSDMSITLTPSLIRFSFVNCSLCTRELFLMFYPVYVNIVTKT</sequence>
<reference evidence="9" key="2">
    <citation type="submission" date="2025-08" db="UniProtKB">
        <authorList>
            <consortium name="Ensembl"/>
        </authorList>
    </citation>
    <scope>IDENTIFICATION</scope>
</reference>
<feature type="transmembrane region" description="Helical" evidence="8">
    <location>
        <begin position="33"/>
        <end position="52"/>
    </location>
</feature>
<evidence type="ECO:0000256" key="3">
    <source>
        <dbReference type="ARBA" id="ARBA00022676"/>
    </source>
</evidence>
<keyword evidence="3" id="KW-0328">Glycosyltransferase</keyword>
<feature type="transmembrane region" description="Helical" evidence="8">
    <location>
        <begin position="9"/>
        <end position="27"/>
    </location>
</feature>
<feature type="transmembrane region" description="Helical" evidence="8">
    <location>
        <begin position="96"/>
        <end position="115"/>
    </location>
</feature>
<protein>
    <recommendedName>
        <fullName evidence="2">chitin synthase</fullName>
        <ecNumber evidence="2">2.4.1.16</ecNumber>
    </recommendedName>
</protein>
<feature type="transmembrane region" description="Helical" evidence="8">
    <location>
        <begin position="1004"/>
        <end position="1024"/>
    </location>
</feature>
<dbReference type="PANTHER" id="PTHR22914">
    <property type="entry name" value="CHITIN SYNTHASE"/>
    <property type="match status" value="1"/>
</dbReference>
<dbReference type="GO" id="GO:0006031">
    <property type="term" value="P:chitin biosynthetic process"/>
    <property type="evidence" value="ECO:0007669"/>
    <property type="project" value="TreeGrafter"/>
</dbReference>
<evidence type="ECO:0000256" key="4">
    <source>
        <dbReference type="ARBA" id="ARBA00022692"/>
    </source>
</evidence>
<feature type="transmembrane region" description="Helical" evidence="8">
    <location>
        <begin position="750"/>
        <end position="774"/>
    </location>
</feature>
<name>A0A7N6BIB8_ANATE</name>
<dbReference type="PANTHER" id="PTHR22914:SF42">
    <property type="entry name" value="CHITIN SYNTHASE"/>
    <property type="match status" value="1"/>
</dbReference>
<feature type="transmembrane region" description="Helical" evidence="8">
    <location>
        <begin position="144"/>
        <end position="165"/>
    </location>
</feature>
<proteinExistence type="predicted"/>
<dbReference type="GO" id="GO:0071944">
    <property type="term" value="C:cell periphery"/>
    <property type="evidence" value="ECO:0007669"/>
    <property type="project" value="TreeGrafter"/>
</dbReference>
<feature type="transmembrane region" description="Helical" evidence="8">
    <location>
        <begin position="727"/>
        <end position="744"/>
    </location>
</feature>
<dbReference type="GO" id="GO:0016020">
    <property type="term" value="C:membrane"/>
    <property type="evidence" value="ECO:0007669"/>
    <property type="project" value="UniProtKB-SubCell"/>
</dbReference>
<evidence type="ECO:0000313" key="10">
    <source>
        <dbReference type="Proteomes" id="UP000265040"/>
    </source>
</evidence>
<dbReference type="SUPFAM" id="SSF53448">
    <property type="entry name" value="Nucleotide-diphospho-sugar transferases"/>
    <property type="match status" value="1"/>
</dbReference>
<accession>A0A7N6BIB8</accession>
<dbReference type="InterPro" id="IPR029044">
    <property type="entry name" value="Nucleotide-diphossugar_trans"/>
</dbReference>
<comment type="subcellular location">
    <subcellularLocation>
        <location evidence="1">Membrane</location>
        <topology evidence="1">Multi-pass membrane protein</topology>
    </subcellularLocation>
</comment>
<feature type="transmembrane region" description="Helical" evidence="8">
    <location>
        <begin position="185"/>
        <end position="205"/>
    </location>
</feature>
<feature type="transmembrane region" description="Helical" evidence="8">
    <location>
        <begin position="64"/>
        <end position="84"/>
    </location>
</feature>